<keyword evidence="9 15" id="KW-0233">DNA recombination</keyword>
<evidence type="ECO:0000256" key="4">
    <source>
        <dbReference type="ARBA" id="ARBA00022763"/>
    </source>
</evidence>
<keyword evidence="19" id="KW-1185">Reference proteome</keyword>
<dbReference type="NCBIfam" id="TIGR00643">
    <property type="entry name" value="recG"/>
    <property type="match status" value="1"/>
</dbReference>
<dbReference type="Pfam" id="PF17191">
    <property type="entry name" value="RecG_wedge"/>
    <property type="match status" value="1"/>
</dbReference>
<comment type="similarity">
    <text evidence="1 15">Belongs to the helicase family. RecG subfamily.</text>
</comment>
<dbReference type="InterPro" id="IPR012340">
    <property type="entry name" value="NA-bd_OB-fold"/>
</dbReference>
<dbReference type="AlphaFoldDB" id="A0A2X0V3W9"/>
<keyword evidence="5 15" id="KW-0378">Hydrolase</keyword>
<accession>A0A2X0V3W9</accession>
<dbReference type="GO" id="GO:0006310">
    <property type="term" value="P:DNA recombination"/>
    <property type="evidence" value="ECO:0007669"/>
    <property type="project" value="UniProtKB-UniRule"/>
</dbReference>
<evidence type="ECO:0000256" key="13">
    <source>
        <dbReference type="ARBA" id="ARBA00034808"/>
    </source>
</evidence>
<sequence>MAGSDIQYQTTPLTNLKGVGPKFALKFNNLNLYTIYDLIFNMPYRYEDRTVITQIADIKEERHSVQLLCTVEGINNMAASRAKILKVNVKDDSGRIDLIFFNTYMSFMQNFTRGKKLLILGQAKYDMYGKLNIMHPEIEFLQHNEDINLSKTLTPVYHLTDKLPQKIMRKCQSEALNLLKLQPFEELLPKPLNPFDLDINQALQLCHNPYPNDNHEPFILELEPFFKRLCYEELIAYQLMLLSFREKLDAKEAPQFNLNHKLNDSLLDSLPFKPTHAQIRVFDEIMQDISQSRPMHRLVHGDVGSGKTLVAIMVALQIAINGAQVALLAPTELLAMQHFFKFNEILQAFNIPIAILHSSQSARERSHALNLIRSGEARIIIGTHSLYQSDVIYNNLACVIIDEQHRFGIDQRLSLMNKAPEGLAAHLLIMTATPIPRTLQLALYSDLDVSTIDELPPNRTPVITTTLQDTRRSELVERVRLLLDKGVQVYWVCPAIDENENSDCVSVNEIYNYLQKQIPDYRVGLLHGKMNNLQKRTIMNEFINGNISILVATTIIEVGVDVPNASVMIIESSQRMGLAQLHQLRGRVGRGSKQSYCILVYSSEAMTEIGSSRLSVMKSTNNGFEIATEDLKLRGPGEVIGNAQSGFNTFKVAEVSRDNELINGSRDAAMKIIKDETLSIKLKQRWFPQV</sequence>
<dbReference type="Pfam" id="PF00271">
    <property type="entry name" value="Helicase_C"/>
    <property type="match status" value="1"/>
</dbReference>
<proteinExistence type="inferred from homology"/>
<evidence type="ECO:0000313" key="19">
    <source>
        <dbReference type="Proteomes" id="UP000250086"/>
    </source>
</evidence>
<keyword evidence="4 15" id="KW-0227">DNA damage</keyword>
<keyword evidence="10 15" id="KW-0234">DNA repair</keyword>
<comment type="function">
    <text evidence="15">Plays a critical role in recombination and DNA repair. Helps process Holliday junction intermediates to mature products by catalyzing branch migration. Has replication fork regression activity, unwinds stalled or blocked replication forks to make a HJ that can be resolved. Has a DNA unwinding activity characteristic of a DNA helicase with 3'-5' polarity.</text>
</comment>
<dbReference type="Pfam" id="PF19833">
    <property type="entry name" value="RecG_dom3_C"/>
    <property type="match status" value="1"/>
</dbReference>
<dbReference type="InterPro" id="IPR014001">
    <property type="entry name" value="Helicase_ATP-bd"/>
</dbReference>
<dbReference type="InterPro" id="IPR011545">
    <property type="entry name" value="DEAD/DEAH_box_helicase_dom"/>
</dbReference>
<dbReference type="NCBIfam" id="NF008165">
    <property type="entry name" value="PRK10917.1-3"/>
    <property type="match status" value="1"/>
</dbReference>
<dbReference type="InterPro" id="IPR047112">
    <property type="entry name" value="RecG/Mfd"/>
</dbReference>
<dbReference type="SUPFAM" id="SSF52540">
    <property type="entry name" value="P-loop containing nucleoside triphosphate hydrolases"/>
    <property type="match status" value="2"/>
</dbReference>
<dbReference type="PROSITE" id="PS51194">
    <property type="entry name" value="HELICASE_CTER"/>
    <property type="match status" value="1"/>
</dbReference>
<evidence type="ECO:0000256" key="3">
    <source>
        <dbReference type="ARBA" id="ARBA00022741"/>
    </source>
</evidence>
<dbReference type="Pfam" id="PF00270">
    <property type="entry name" value="DEAD"/>
    <property type="match status" value="1"/>
</dbReference>
<dbReference type="PANTHER" id="PTHR47964">
    <property type="entry name" value="ATP-DEPENDENT DNA HELICASE HOMOLOG RECG, CHLOROPLASTIC"/>
    <property type="match status" value="1"/>
</dbReference>
<feature type="domain" description="Helicase C-terminal" evidence="17">
    <location>
        <begin position="474"/>
        <end position="632"/>
    </location>
</feature>
<dbReference type="PANTHER" id="PTHR47964:SF1">
    <property type="entry name" value="ATP-DEPENDENT DNA HELICASE HOMOLOG RECG, CHLOROPLASTIC"/>
    <property type="match status" value="1"/>
</dbReference>
<dbReference type="Proteomes" id="UP000250086">
    <property type="component" value="Unassembled WGS sequence"/>
</dbReference>
<dbReference type="GO" id="GO:0003677">
    <property type="term" value="F:DNA binding"/>
    <property type="evidence" value="ECO:0007669"/>
    <property type="project" value="UniProtKB-KW"/>
</dbReference>
<dbReference type="EC" id="5.6.2.4" evidence="13 15"/>
<keyword evidence="8" id="KW-0238">DNA-binding</keyword>
<evidence type="ECO:0000256" key="12">
    <source>
        <dbReference type="ARBA" id="ARBA00034617"/>
    </source>
</evidence>
<dbReference type="CDD" id="cd17992">
    <property type="entry name" value="DEXHc_RecG"/>
    <property type="match status" value="1"/>
</dbReference>
<comment type="catalytic activity">
    <reaction evidence="12 15">
        <text>Couples ATP hydrolysis with the unwinding of duplex DNA by translocating in the 3'-5' direction.</text>
        <dbReference type="EC" id="5.6.2.4"/>
    </reaction>
</comment>
<dbReference type="GO" id="GO:0043138">
    <property type="term" value="F:3'-5' DNA helicase activity"/>
    <property type="evidence" value="ECO:0007669"/>
    <property type="project" value="UniProtKB-EC"/>
</dbReference>
<keyword evidence="7 15" id="KW-0067">ATP-binding</keyword>
<evidence type="ECO:0000256" key="7">
    <source>
        <dbReference type="ARBA" id="ARBA00022840"/>
    </source>
</evidence>
<name>A0A2X0V3W9_9GAMM</name>
<organism evidence="18 19">
    <name type="scientific">Anaerobiospirillum thomasii</name>
    <dbReference type="NCBI Taxonomy" id="179995"/>
    <lineage>
        <taxon>Bacteria</taxon>
        <taxon>Pseudomonadati</taxon>
        <taxon>Pseudomonadota</taxon>
        <taxon>Gammaproteobacteria</taxon>
        <taxon>Aeromonadales</taxon>
        <taxon>Succinivibrionaceae</taxon>
        <taxon>Anaerobiospirillum</taxon>
    </lineage>
</organism>
<feature type="domain" description="Helicase ATP-binding" evidence="16">
    <location>
        <begin position="288"/>
        <end position="452"/>
    </location>
</feature>
<dbReference type="EMBL" id="UAPV01000001">
    <property type="protein sequence ID" value="SPT69204.1"/>
    <property type="molecule type" value="Genomic_DNA"/>
</dbReference>
<dbReference type="InterPro" id="IPR004609">
    <property type="entry name" value="ATP-dep_DNA_helicase_RecG"/>
</dbReference>
<evidence type="ECO:0000256" key="8">
    <source>
        <dbReference type="ARBA" id="ARBA00023125"/>
    </source>
</evidence>
<evidence type="ECO:0000259" key="16">
    <source>
        <dbReference type="PROSITE" id="PS51192"/>
    </source>
</evidence>
<keyword evidence="3 15" id="KW-0547">Nucleotide-binding</keyword>
<reference evidence="18 19" key="1">
    <citation type="submission" date="2018-06" db="EMBL/GenBank/DDBJ databases">
        <authorList>
            <consortium name="Pathogen Informatics"/>
            <person name="Doyle S."/>
        </authorList>
    </citation>
    <scope>NUCLEOTIDE SEQUENCE [LARGE SCALE GENOMIC DNA]</scope>
    <source>
        <strain evidence="18 19">NCTC13093</strain>
    </source>
</reference>
<evidence type="ECO:0000256" key="15">
    <source>
        <dbReference type="RuleBase" id="RU363016"/>
    </source>
</evidence>
<dbReference type="Gene3D" id="3.40.50.300">
    <property type="entry name" value="P-loop containing nucleotide triphosphate hydrolases"/>
    <property type="match status" value="2"/>
</dbReference>
<evidence type="ECO:0000256" key="6">
    <source>
        <dbReference type="ARBA" id="ARBA00022806"/>
    </source>
</evidence>
<dbReference type="InterPro" id="IPR027417">
    <property type="entry name" value="P-loop_NTPase"/>
</dbReference>
<comment type="catalytic activity">
    <reaction evidence="14 15">
        <text>ATP + H2O = ADP + phosphate + H(+)</text>
        <dbReference type="Rhea" id="RHEA:13065"/>
        <dbReference type="ChEBI" id="CHEBI:15377"/>
        <dbReference type="ChEBI" id="CHEBI:15378"/>
        <dbReference type="ChEBI" id="CHEBI:30616"/>
        <dbReference type="ChEBI" id="CHEBI:43474"/>
        <dbReference type="ChEBI" id="CHEBI:456216"/>
        <dbReference type="EC" id="5.6.2.4"/>
    </reaction>
</comment>
<dbReference type="InterPro" id="IPR001650">
    <property type="entry name" value="Helicase_C-like"/>
</dbReference>
<dbReference type="Gene3D" id="2.40.50.140">
    <property type="entry name" value="Nucleic acid-binding proteins"/>
    <property type="match status" value="1"/>
</dbReference>
<evidence type="ECO:0000313" key="18">
    <source>
        <dbReference type="EMBL" id="SPT69204.1"/>
    </source>
</evidence>
<dbReference type="PROSITE" id="PS51192">
    <property type="entry name" value="HELICASE_ATP_BIND_1"/>
    <property type="match status" value="1"/>
</dbReference>
<keyword evidence="6 15" id="KW-0347">Helicase</keyword>
<dbReference type="CDD" id="cd04488">
    <property type="entry name" value="RecG_wedge_OBF"/>
    <property type="match status" value="1"/>
</dbReference>
<protein>
    <recommendedName>
        <fullName evidence="2 15">ATP-dependent DNA helicase RecG</fullName>
        <ecNumber evidence="13 15">5.6.2.4</ecNumber>
    </recommendedName>
</protein>
<evidence type="ECO:0000256" key="10">
    <source>
        <dbReference type="ARBA" id="ARBA00023204"/>
    </source>
</evidence>
<evidence type="ECO:0000256" key="9">
    <source>
        <dbReference type="ARBA" id="ARBA00023172"/>
    </source>
</evidence>
<evidence type="ECO:0000256" key="11">
    <source>
        <dbReference type="ARBA" id="ARBA00023235"/>
    </source>
</evidence>
<gene>
    <name evidence="18" type="primary">recG</name>
    <name evidence="18" type="ORF">NCTC13093_00568</name>
</gene>
<evidence type="ECO:0000256" key="5">
    <source>
        <dbReference type="ARBA" id="ARBA00022801"/>
    </source>
</evidence>
<dbReference type="InterPro" id="IPR033454">
    <property type="entry name" value="RecG_wedge"/>
</dbReference>
<keyword evidence="11" id="KW-0413">Isomerase</keyword>
<evidence type="ECO:0000256" key="1">
    <source>
        <dbReference type="ARBA" id="ARBA00007504"/>
    </source>
</evidence>
<dbReference type="RefSeq" id="WP_113743390.1">
    <property type="nucleotide sequence ID" value="NZ_UAPV01000001.1"/>
</dbReference>
<dbReference type="SMART" id="SM00490">
    <property type="entry name" value="HELICc"/>
    <property type="match status" value="1"/>
</dbReference>
<evidence type="ECO:0000259" key="17">
    <source>
        <dbReference type="PROSITE" id="PS51194"/>
    </source>
</evidence>
<evidence type="ECO:0000256" key="2">
    <source>
        <dbReference type="ARBA" id="ARBA00017846"/>
    </source>
</evidence>
<dbReference type="NCBIfam" id="NF008168">
    <property type="entry name" value="PRK10917.2-2"/>
    <property type="match status" value="1"/>
</dbReference>
<dbReference type="SUPFAM" id="SSF50249">
    <property type="entry name" value="Nucleic acid-binding proteins"/>
    <property type="match status" value="1"/>
</dbReference>
<dbReference type="GO" id="GO:0006281">
    <property type="term" value="P:DNA repair"/>
    <property type="evidence" value="ECO:0007669"/>
    <property type="project" value="UniProtKB-UniRule"/>
</dbReference>
<dbReference type="InterPro" id="IPR045562">
    <property type="entry name" value="RecG_dom3_C"/>
</dbReference>
<dbReference type="SMART" id="SM00487">
    <property type="entry name" value="DEXDc"/>
    <property type="match status" value="1"/>
</dbReference>
<dbReference type="GO" id="GO:0016887">
    <property type="term" value="F:ATP hydrolysis activity"/>
    <property type="evidence" value="ECO:0007669"/>
    <property type="project" value="RHEA"/>
</dbReference>
<evidence type="ECO:0000256" key="14">
    <source>
        <dbReference type="ARBA" id="ARBA00048988"/>
    </source>
</evidence>
<dbReference type="GO" id="GO:0005524">
    <property type="term" value="F:ATP binding"/>
    <property type="evidence" value="ECO:0007669"/>
    <property type="project" value="UniProtKB-KW"/>
</dbReference>